<organism evidence="4 5">
    <name type="scientific">Ulvibacterium marinum</name>
    <dbReference type="NCBI Taxonomy" id="2419782"/>
    <lineage>
        <taxon>Bacteria</taxon>
        <taxon>Pseudomonadati</taxon>
        <taxon>Bacteroidota</taxon>
        <taxon>Flavobacteriia</taxon>
        <taxon>Flavobacteriales</taxon>
        <taxon>Flavobacteriaceae</taxon>
        <taxon>Ulvibacterium</taxon>
    </lineage>
</organism>
<dbReference type="InterPro" id="IPR017255">
    <property type="entry name" value="AcTrfase_GNAT_prd"/>
</dbReference>
<evidence type="ECO:0000313" key="4">
    <source>
        <dbReference type="EMBL" id="RKN81891.1"/>
    </source>
</evidence>
<reference evidence="4 5" key="1">
    <citation type="submission" date="2018-10" db="EMBL/GenBank/DDBJ databases">
        <title>Ulvibacterium marinum gen. nov., sp. nov., a novel marine bacterium of the family Flavobacteriaceae, isolated from a culture of the green alga Ulva prolifera.</title>
        <authorList>
            <person name="Zhang Z."/>
        </authorList>
    </citation>
    <scope>NUCLEOTIDE SEQUENCE [LARGE SCALE GENOMIC DNA]</scope>
    <source>
        <strain evidence="4 5">CCMM003</strain>
    </source>
</reference>
<dbReference type="SUPFAM" id="SSF55729">
    <property type="entry name" value="Acyl-CoA N-acyltransferases (Nat)"/>
    <property type="match status" value="1"/>
</dbReference>
<protein>
    <submittedName>
        <fullName evidence="4">GNAT family N-acetyltransferase</fullName>
    </submittedName>
</protein>
<dbReference type="AlphaFoldDB" id="A0A3B0CA33"/>
<dbReference type="Proteomes" id="UP000276603">
    <property type="component" value="Unassembled WGS sequence"/>
</dbReference>
<comment type="caution">
    <text evidence="4">The sequence shown here is derived from an EMBL/GenBank/DDBJ whole genome shotgun (WGS) entry which is preliminary data.</text>
</comment>
<name>A0A3B0CA33_9FLAO</name>
<dbReference type="CDD" id="cd04301">
    <property type="entry name" value="NAT_SF"/>
    <property type="match status" value="1"/>
</dbReference>
<dbReference type="OrthoDB" id="9789603at2"/>
<dbReference type="InterPro" id="IPR000182">
    <property type="entry name" value="GNAT_dom"/>
</dbReference>
<feature type="domain" description="N-acetyltransferase" evidence="3">
    <location>
        <begin position="1"/>
        <end position="151"/>
    </location>
</feature>
<dbReference type="RefSeq" id="WP_120712049.1">
    <property type="nucleotide sequence ID" value="NZ_RBCJ01000002.1"/>
</dbReference>
<keyword evidence="5" id="KW-1185">Reference proteome</keyword>
<evidence type="ECO:0000313" key="5">
    <source>
        <dbReference type="Proteomes" id="UP000276603"/>
    </source>
</evidence>
<accession>A0A3B0CA33</accession>
<dbReference type="InterPro" id="IPR050832">
    <property type="entry name" value="Bact_Acetyltransf"/>
</dbReference>
<sequence length="151" mass="17377">MNIRIAVKSDLLDIVSLLAHDKLGKSREDFQDPLPKKYYDAFKRINSDPHQELVVIVDDSKKIIGTLQLSFIPYLTYQGGIRAQIEAVRVHEQYRGQGVGQRLFEWAIQRSKEKGAHLVQLTTDKKRQQALAFYKKLGFTNSHEGMKLHLT</sequence>
<evidence type="ECO:0000256" key="1">
    <source>
        <dbReference type="ARBA" id="ARBA00022679"/>
    </source>
</evidence>
<dbReference type="Gene3D" id="3.40.630.30">
    <property type="match status" value="1"/>
</dbReference>
<dbReference type="Pfam" id="PF00583">
    <property type="entry name" value="Acetyltransf_1"/>
    <property type="match status" value="1"/>
</dbReference>
<dbReference type="PANTHER" id="PTHR43877">
    <property type="entry name" value="AMINOALKYLPHOSPHONATE N-ACETYLTRANSFERASE-RELATED-RELATED"/>
    <property type="match status" value="1"/>
</dbReference>
<gene>
    <name evidence="4" type="ORF">D7Z94_12055</name>
</gene>
<dbReference type="InterPro" id="IPR016181">
    <property type="entry name" value="Acyl_CoA_acyltransferase"/>
</dbReference>
<dbReference type="EMBL" id="RBCJ01000002">
    <property type="protein sequence ID" value="RKN81891.1"/>
    <property type="molecule type" value="Genomic_DNA"/>
</dbReference>
<proteinExistence type="predicted"/>
<dbReference type="PANTHER" id="PTHR43877:SF2">
    <property type="entry name" value="AMINOALKYLPHOSPHONATE N-ACETYLTRANSFERASE-RELATED"/>
    <property type="match status" value="1"/>
</dbReference>
<dbReference type="PIRSF" id="PIRSF037663">
    <property type="entry name" value="Acetyltransf_GNAT_prd"/>
    <property type="match status" value="1"/>
</dbReference>
<dbReference type="GO" id="GO:0016747">
    <property type="term" value="F:acyltransferase activity, transferring groups other than amino-acyl groups"/>
    <property type="evidence" value="ECO:0007669"/>
    <property type="project" value="InterPro"/>
</dbReference>
<evidence type="ECO:0000256" key="2">
    <source>
        <dbReference type="ARBA" id="ARBA00023315"/>
    </source>
</evidence>
<evidence type="ECO:0000259" key="3">
    <source>
        <dbReference type="PROSITE" id="PS51186"/>
    </source>
</evidence>
<keyword evidence="1 4" id="KW-0808">Transferase</keyword>
<keyword evidence="2" id="KW-0012">Acyltransferase</keyword>
<dbReference type="PROSITE" id="PS51186">
    <property type="entry name" value="GNAT"/>
    <property type="match status" value="1"/>
</dbReference>